<dbReference type="EMBL" id="CP154878">
    <property type="protein sequence ID" value="XBG95206.1"/>
    <property type="molecule type" value="Genomic_DNA"/>
</dbReference>
<evidence type="ECO:0000313" key="4">
    <source>
        <dbReference type="EMBL" id="XBG95206.1"/>
    </source>
</evidence>
<dbReference type="RefSeq" id="WP_347980307.1">
    <property type="nucleotide sequence ID" value="NZ_CP154878.1"/>
</dbReference>
<proteinExistence type="predicted"/>
<dbReference type="PANTHER" id="PTHR43479">
    <property type="entry name" value="ACREF/ENVCD OPERON REPRESSOR-RELATED"/>
    <property type="match status" value="1"/>
</dbReference>
<evidence type="ECO:0000259" key="3">
    <source>
        <dbReference type="PROSITE" id="PS50977"/>
    </source>
</evidence>
<dbReference type="KEGG" id="lalo:ABC765_09090"/>
<reference evidence="4" key="1">
    <citation type="submission" date="2024-04" db="EMBL/GenBank/DDBJ databases">
        <title>Limosilactobacillus allomucosae sp. nov., a novel species isolated from wild boar faecal samples as a potential probiotics for domestic pigs.</title>
        <authorList>
            <person name="Chen B."/>
        </authorList>
    </citation>
    <scope>NUCLEOTIDE SEQUENCE</scope>
    <source>
        <strain evidence="4">WILCCON 0051</strain>
    </source>
</reference>
<sequence>MRRKNTTSAMMCDYLAQALLILLKDHEFDQITISQLTEKAGVNRSTYYRHFSSKQQLAQYYYARLLAKHRQHFAASAPLTYQAYLEFLFNELKQRQNDILILHHAGLSIQLLPVLKQSFQQFENVERWQAAYHIGGIYNGLLTWFDEEMQTSPQQLAAKVTDFIPAEMRLLFNDITFGEKPNSSIKS</sequence>
<dbReference type="SUPFAM" id="SSF46689">
    <property type="entry name" value="Homeodomain-like"/>
    <property type="match status" value="1"/>
</dbReference>
<keyword evidence="1 2" id="KW-0238">DNA-binding</keyword>
<feature type="domain" description="HTH tetR-type" evidence="3">
    <location>
        <begin position="9"/>
        <end position="69"/>
    </location>
</feature>
<evidence type="ECO:0000256" key="2">
    <source>
        <dbReference type="PROSITE-ProRule" id="PRU00335"/>
    </source>
</evidence>
<dbReference type="InterPro" id="IPR001647">
    <property type="entry name" value="HTH_TetR"/>
</dbReference>
<dbReference type="PROSITE" id="PS50977">
    <property type="entry name" value="HTH_TETR_2"/>
    <property type="match status" value="1"/>
</dbReference>
<dbReference type="InterPro" id="IPR009057">
    <property type="entry name" value="Homeodomain-like_sf"/>
</dbReference>
<name>A0AAU7C1J3_9LACO</name>
<gene>
    <name evidence="4" type="ORF">ABC765_09090</name>
</gene>
<dbReference type="Gene3D" id="1.10.357.10">
    <property type="entry name" value="Tetracycline Repressor, domain 2"/>
    <property type="match status" value="1"/>
</dbReference>
<dbReference type="Pfam" id="PF00440">
    <property type="entry name" value="TetR_N"/>
    <property type="match status" value="1"/>
</dbReference>
<dbReference type="GO" id="GO:0003677">
    <property type="term" value="F:DNA binding"/>
    <property type="evidence" value="ECO:0007669"/>
    <property type="project" value="UniProtKB-UniRule"/>
</dbReference>
<feature type="DNA-binding region" description="H-T-H motif" evidence="2">
    <location>
        <begin position="32"/>
        <end position="51"/>
    </location>
</feature>
<accession>A0AAU7C1J3</accession>
<protein>
    <submittedName>
        <fullName evidence="4">TetR/AcrR family transcriptional regulator</fullName>
    </submittedName>
</protein>
<dbReference type="AlphaFoldDB" id="A0AAU7C1J3"/>
<evidence type="ECO:0000256" key="1">
    <source>
        <dbReference type="ARBA" id="ARBA00023125"/>
    </source>
</evidence>
<dbReference type="PANTHER" id="PTHR43479:SF11">
    <property type="entry name" value="ACREF_ENVCD OPERON REPRESSOR-RELATED"/>
    <property type="match status" value="1"/>
</dbReference>
<dbReference type="InterPro" id="IPR050624">
    <property type="entry name" value="HTH-type_Tx_Regulator"/>
</dbReference>
<organism evidence="4">
    <name type="scientific">Limosilactobacillus allomucosae</name>
    <dbReference type="NCBI Taxonomy" id="3142938"/>
    <lineage>
        <taxon>Bacteria</taxon>
        <taxon>Bacillati</taxon>
        <taxon>Bacillota</taxon>
        <taxon>Bacilli</taxon>
        <taxon>Lactobacillales</taxon>
        <taxon>Lactobacillaceae</taxon>
        <taxon>Limosilactobacillus</taxon>
    </lineage>
</organism>